<sequence>MIQAITQTIQAVGLVLLGIILGGAGMFIWLSFTNRLK</sequence>
<keyword evidence="1" id="KW-0812">Transmembrane</keyword>
<comment type="caution">
    <text evidence="2">The sequence shown here is derived from an EMBL/GenBank/DDBJ whole genome shotgun (WGS) entry which is preliminary data.</text>
</comment>
<gene>
    <name evidence="2" type="ORF">LCGC14_0305830</name>
</gene>
<reference evidence="2" key="1">
    <citation type="journal article" date="2015" name="Nature">
        <title>Complex archaea that bridge the gap between prokaryotes and eukaryotes.</title>
        <authorList>
            <person name="Spang A."/>
            <person name="Saw J.H."/>
            <person name="Jorgensen S.L."/>
            <person name="Zaremba-Niedzwiedzka K."/>
            <person name="Martijn J."/>
            <person name="Lind A.E."/>
            <person name="van Eijk R."/>
            <person name="Schleper C."/>
            <person name="Guy L."/>
            <person name="Ettema T.J."/>
        </authorList>
    </citation>
    <scope>NUCLEOTIDE SEQUENCE</scope>
</reference>
<feature type="transmembrane region" description="Helical" evidence="1">
    <location>
        <begin position="12"/>
        <end position="32"/>
    </location>
</feature>
<evidence type="ECO:0000313" key="2">
    <source>
        <dbReference type="EMBL" id="KKN82759.1"/>
    </source>
</evidence>
<protein>
    <submittedName>
        <fullName evidence="2">Uncharacterized protein</fullName>
    </submittedName>
</protein>
<keyword evidence="1" id="KW-1133">Transmembrane helix</keyword>
<organism evidence="2">
    <name type="scientific">marine sediment metagenome</name>
    <dbReference type="NCBI Taxonomy" id="412755"/>
    <lineage>
        <taxon>unclassified sequences</taxon>
        <taxon>metagenomes</taxon>
        <taxon>ecological metagenomes</taxon>
    </lineage>
</organism>
<dbReference type="EMBL" id="LAZR01000195">
    <property type="protein sequence ID" value="KKN82759.1"/>
    <property type="molecule type" value="Genomic_DNA"/>
</dbReference>
<keyword evidence="1" id="KW-0472">Membrane</keyword>
<accession>A0A0F9TTW1</accession>
<dbReference type="AlphaFoldDB" id="A0A0F9TTW1"/>
<evidence type="ECO:0000256" key="1">
    <source>
        <dbReference type="SAM" id="Phobius"/>
    </source>
</evidence>
<name>A0A0F9TTW1_9ZZZZ</name>
<proteinExistence type="predicted"/>